<feature type="non-terminal residue" evidence="2">
    <location>
        <position position="105"/>
    </location>
</feature>
<accession>A0A813HEN5</accession>
<evidence type="ECO:0000313" key="2">
    <source>
        <dbReference type="EMBL" id="CAE8636790.1"/>
    </source>
</evidence>
<dbReference type="EMBL" id="CAJNNV010031551">
    <property type="protein sequence ID" value="CAE8636790.1"/>
    <property type="molecule type" value="Genomic_DNA"/>
</dbReference>
<dbReference type="AlphaFoldDB" id="A0A813HEN5"/>
<keyword evidence="3" id="KW-1185">Reference proteome</keyword>
<keyword evidence="1" id="KW-1133">Transmembrane helix</keyword>
<comment type="caution">
    <text evidence="2">The sequence shown here is derived from an EMBL/GenBank/DDBJ whole genome shotgun (WGS) entry which is preliminary data.</text>
</comment>
<name>A0A813HEN5_POLGL</name>
<organism evidence="2 3">
    <name type="scientific">Polarella glacialis</name>
    <name type="common">Dinoflagellate</name>
    <dbReference type="NCBI Taxonomy" id="89957"/>
    <lineage>
        <taxon>Eukaryota</taxon>
        <taxon>Sar</taxon>
        <taxon>Alveolata</taxon>
        <taxon>Dinophyceae</taxon>
        <taxon>Suessiales</taxon>
        <taxon>Suessiaceae</taxon>
        <taxon>Polarella</taxon>
    </lineage>
</organism>
<proteinExistence type="predicted"/>
<sequence length="105" mass="11937">GIYRSSRFSQREQSRFLFLFLLLFLRLLFFFCFFLFLLSFLLLPVLVVAMSKSVRLELKFGSSNKFWECVLGPGGTKATKATVRFGRIGGHVLSQVKLHPNTAAA</sequence>
<keyword evidence="1" id="KW-0812">Transmembrane</keyword>
<protein>
    <submittedName>
        <fullName evidence="2">Uncharacterized protein</fullName>
    </submittedName>
</protein>
<evidence type="ECO:0000313" key="3">
    <source>
        <dbReference type="Proteomes" id="UP000654075"/>
    </source>
</evidence>
<evidence type="ECO:0000256" key="1">
    <source>
        <dbReference type="SAM" id="Phobius"/>
    </source>
</evidence>
<feature type="transmembrane region" description="Helical" evidence="1">
    <location>
        <begin position="16"/>
        <end position="49"/>
    </location>
</feature>
<reference evidence="2" key="1">
    <citation type="submission" date="2021-02" db="EMBL/GenBank/DDBJ databases">
        <authorList>
            <person name="Dougan E. K."/>
            <person name="Rhodes N."/>
            <person name="Thang M."/>
            <person name="Chan C."/>
        </authorList>
    </citation>
    <scope>NUCLEOTIDE SEQUENCE</scope>
</reference>
<feature type="non-terminal residue" evidence="2">
    <location>
        <position position="1"/>
    </location>
</feature>
<gene>
    <name evidence="2" type="ORF">PGLA1383_LOCUS52196</name>
</gene>
<dbReference type="Gene3D" id="2.20.140.10">
    <property type="entry name" value="WGR domain"/>
    <property type="match status" value="1"/>
</dbReference>
<keyword evidence="1" id="KW-0472">Membrane</keyword>
<dbReference type="Proteomes" id="UP000654075">
    <property type="component" value="Unassembled WGS sequence"/>
</dbReference>